<sequence>MVEVVEQAKELVEVVAMVEEDDFGPIAHNANSIASLVTRYKPTTTVSEPNFQSPPPTPQQNFPFSNSYPPPLPTSFHQSRAYLTAPSVSQNSTRYENSGASHHVIVEHNNILQHSDSNQTPDLSIHGTSSTLFIPNPTHAPTTVAATSTHQEIPPSTQTSSTSAPLQTEAAPNQVPISGIESVLPMSETTIVATSAQPNSNVHHMTTRSKTGSLKPKTLNCN</sequence>
<keyword evidence="3" id="KW-1185">Reference proteome</keyword>
<protein>
    <submittedName>
        <fullName evidence="2">Uncharacterized protein</fullName>
    </submittedName>
</protein>
<feature type="region of interest" description="Disordered" evidence="1">
    <location>
        <begin position="45"/>
        <end position="77"/>
    </location>
</feature>
<dbReference type="Proteomes" id="UP001341840">
    <property type="component" value="Unassembled WGS sequence"/>
</dbReference>
<accession>A0ABU6RKG2</accession>
<reference evidence="2 3" key="1">
    <citation type="journal article" date="2023" name="Plants (Basel)">
        <title>Bridging the Gap: Combining Genomics and Transcriptomics Approaches to Understand Stylosanthes scabra, an Orphan Legume from the Brazilian Caatinga.</title>
        <authorList>
            <person name="Ferreira-Neto J.R.C."/>
            <person name="da Silva M.D."/>
            <person name="Binneck E."/>
            <person name="de Melo N.F."/>
            <person name="da Silva R.H."/>
            <person name="de Melo A.L.T.M."/>
            <person name="Pandolfi V."/>
            <person name="Bustamante F.O."/>
            <person name="Brasileiro-Vidal A.C."/>
            <person name="Benko-Iseppon A.M."/>
        </authorList>
    </citation>
    <scope>NUCLEOTIDE SEQUENCE [LARGE SCALE GENOMIC DNA]</scope>
    <source>
        <tissue evidence="2">Leaves</tissue>
    </source>
</reference>
<feature type="compositionally biased region" description="Low complexity" evidence="1">
    <location>
        <begin position="154"/>
        <end position="168"/>
    </location>
</feature>
<dbReference type="EMBL" id="JASCZI010030723">
    <property type="protein sequence ID" value="MED6124517.1"/>
    <property type="molecule type" value="Genomic_DNA"/>
</dbReference>
<gene>
    <name evidence="2" type="ORF">PIB30_059619</name>
</gene>
<organism evidence="2 3">
    <name type="scientific">Stylosanthes scabra</name>
    <dbReference type="NCBI Taxonomy" id="79078"/>
    <lineage>
        <taxon>Eukaryota</taxon>
        <taxon>Viridiplantae</taxon>
        <taxon>Streptophyta</taxon>
        <taxon>Embryophyta</taxon>
        <taxon>Tracheophyta</taxon>
        <taxon>Spermatophyta</taxon>
        <taxon>Magnoliopsida</taxon>
        <taxon>eudicotyledons</taxon>
        <taxon>Gunneridae</taxon>
        <taxon>Pentapetalae</taxon>
        <taxon>rosids</taxon>
        <taxon>fabids</taxon>
        <taxon>Fabales</taxon>
        <taxon>Fabaceae</taxon>
        <taxon>Papilionoideae</taxon>
        <taxon>50 kb inversion clade</taxon>
        <taxon>dalbergioids sensu lato</taxon>
        <taxon>Dalbergieae</taxon>
        <taxon>Pterocarpus clade</taxon>
        <taxon>Stylosanthes</taxon>
    </lineage>
</organism>
<feature type="compositionally biased region" description="Polar residues" evidence="1">
    <location>
        <begin position="201"/>
        <end position="212"/>
    </location>
</feature>
<evidence type="ECO:0000313" key="2">
    <source>
        <dbReference type="EMBL" id="MED6124517.1"/>
    </source>
</evidence>
<evidence type="ECO:0000313" key="3">
    <source>
        <dbReference type="Proteomes" id="UP001341840"/>
    </source>
</evidence>
<name>A0ABU6RKG2_9FABA</name>
<feature type="region of interest" description="Disordered" evidence="1">
    <location>
        <begin position="201"/>
        <end position="222"/>
    </location>
</feature>
<comment type="caution">
    <text evidence="2">The sequence shown here is derived from an EMBL/GenBank/DDBJ whole genome shotgun (WGS) entry which is preliminary data.</text>
</comment>
<proteinExistence type="predicted"/>
<evidence type="ECO:0000256" key="1">
    <source>
        <dbReference type="SAM" id="MobiDB-lite"/>
    </source>
</evidence>
<feature type="region of interest" description="Disordered" evidence="1">
    <location>
        <begin position="147"/>
        <end position="170"/>
    </location>
</feature>